<evidence type="ECO:0000313" key="3">
    <source>
        <dbReference type="EMBL" id="MCE8002885.1"/>
    </source>
</evidence>
<reference evidence="3 4" key="1">
    <citation type="journal article" date="2021" name="Front. Microbiol.">
        <title>Aerobic Denitrification and Heterotrophic Sulfur Oxidation in the Genus Halomonas Revealed by Six Novel Species Characterizations and Genome-Based Analysis.</title>
        <authorList>
            <person name="Wang L."/>
            <person name="Shao Z."/>
        </authorList>
    </citation>
    <scope>NUCLEOTIDE SEQUENCE [LARGE SCALE GENOMIC DNA]</scope>
    <source>
        <strain evidence="3 4">MCCC 1A11081</strain>
    </source>
</reference>
<dbReference type="PANTHER" id="PTHR42861">
    <property type="entry name" value="CALCIUM-TRANSPORTING ATPASE"/>
    <property type="match status" value="1"/>
</dbReference>
<feature type="domain" description="Cation-transporting P-type ATPase N-terminal" evidence="2">
    <location>
        <begin position="9"/>
        <end position="82"/>
    </location>
</feature>
<dbReference type="InterPro" id="IPR023298">
    <property type="entry name" value="ATPase_P-typ_TM_dom_sf"/>
</dbReference>
<keyword evidence="1" id="KW-0812">Transmembrane</keyword>
<dbReference type="SUPFAM" id="SSF81665">
    <property type="entry name" value="Calcium ATPase, transmembrane domain M"/>
    <property type="match status" value="1"/>
</dbReference>
<proteinExistence type="predicted"/>
<dbReference type="InterPro" id="IPR004014">
    <property type="entry name" value="ATPase_P-typ_cation-transptr_N"/>
</dbReference>
<dbReference type="Pfam" id="PF00122">
    <property type="entry name" value="E1-E2_ATPase"/>
    <property type="match status" value="1"/>
</dbReference>
<dbReference type="Pfam" id="PF00690">
    <property type="entry name" value="Cation_ATPase_N"/>
    <property type="match status" value="1"/>
</dbReference>
<dbReference type="SUPFAM" id="SSF81653">
    <property type="entry name" value="Calcium ATPase, transduction domain A"/>
    <property type="match status" value="1"/>
</dbReference>
<dbReference type="Gene3D" id="2.70.150.10">
    <property type="entry name" value="Calcium-transporting ATPase, cytoplasmic transduction domain A"/>
    <property type="match status" value="1"/>
</dbReference>
<dbReference type="RefSeq" id="WP_234269626.1">
    <property type="nucleotide sequence ID" value="NZ_JABFTX010000001.1"/>
</dbReference>
<sequence>MSLSVKEDAYWSRDARQLLAEPGSSEQGLSTELAGERLSAARQRSLRSEPDRQALRLFAHQFRSPLVLILLFGALVSLVVHDWTDAAIILAILLGSALLGFSQEYRASAALAALQRRLALTVPVLRDGQLVTLPADGVVPGDVIHLSAGNLIPADGVILEARDFLVTEASLTGESFPVEKRPGIVSPQAPLGQRTNCAYLGSSVRSGTARMLVVRTGRDTAFGAIAERLAARAPETEFARGVPGDPGRASYLRWRSASPTWG</sequence>
<evidence type="ECO:0000259" key="2">
    <source>
        <dbReference type="SMART" id="SM00831"/>
    </source>
</evidence>
<dbReference type="InterPro" id="IPR059000">
    <property type="entry name" value="ATPase_P-type_domA"/>
</dbReference>
<evidence type="ECO:0000256" key="1">
    <source>
        <dbReference type="SAM" id="Phobius"/>
    </source>
</evidence>
<dbReference type="SMART" id="SM00831">
    <property type="entry name" value="Cation_ATPase_N"/>
    <property type="match status" value="1"/>
</dbReference>
<gene>
    <name evidence="3" type="ORF">HOP53_08540</name>
</gene>
<dbReference type="InterPro" id="IPR008250">
    <property type="entry name" value="ATPase_P-typ_transduc_dom_A_sf"/>
</dbReference>
<keyword evidence="1" id="KW-0472">Membrane</keyword>
<comment type="caution">
    <text evidence="3">The sequence shown here is derived from an EMBL/GenBank/DDBJ whole genome shotgun (WGS) entry which is preliminary data.</text>
</comment>
<dbReference type="Gene3D" id="1.20.1110.10">
    <property type="entry name" value="Calcium-transporting ATPase, transmembrane domain"/>
    <property type="match status" value="1"/>
</dbReference>
<dbReference type="EMBL" id="JABFTX010000001">
    <property type="protein sequence ID" value="MCE8002885.1"/>
    <property type="molecule type" value="Genomic_DNA"/>
</dbReference>
<feature type="transmembrane region" description="Helical" evidence="1">
    <location>
        <begin position="86"/>
        <end position="102"/>
    </location>
</feature>
<keyword evidence="1" id="KW-1133">Transmembrane helix</keyword>
<evidence type="ECO:0000313" key="4">
    <source>
        <dbReference type="Proteomes" id="UP001320168"/>
    </source>
</evidence>
<feature type="transmembrane region" description="Helical" evidence="1">
    <location>
        <begin position="62"/>
        <end position="80"/>
    </location>
</feature>
<keyword evidence="4" id="KW-1185">Reference proteome</keyword>
<name>A0ABS9A293_9GAMM</name>
<dbReference type="Proteomes" id="UP001320168">
    <property type="component" value="Unassembled WGS sequence"/>
</dbReference>
<organism evidence="3 4">
    <name type="scientific">Billgrantia ethanolica</name>
    <dbReference type="NCBI Taxonomy" id="2733486"/>
    <lineage>
        <taxon>Bacteria</taxon>
        <taxon>Pseudomonadati</taxon>
        <taxon>Pseudomonadota</taxon>
        <taxon>Gammaproteobacteria</taxon>
        <taxon>Oceanospirillales</taxon>
        <taxon>Halomonadaceae</taxon>
        <taxon>Billgrantia</taxon>
    </lineage>
</organism>
<accession>A0ABS9A293</accession>
<protein>
    <recommendedName>
        <fullName evidence="2">Cation-transporting P-type ATPase N-terminal domain-containing protein</fullName>
    </recommendedName>
</protein>